<dbReference type="Pfam" id="PF00849">
    <property type="entry name" value="PseudoU_synth_2"/>
    <property type="match status" value="1"/>
</dbReference>
<evidence type="ECO:0000313" key="3">
    <source>
        <dbReference type="EMBL" id="GAA3585406.1"/>
    </source>
</evidence>
<dbReference type="PROSITE" id="PS01129">
    <property type="entry name" value="PSI_RLU"/>
    <property type="match status" value="1"/>
</dbReference>
<reference evidence="4" key="1">
    <citation type="journal article" date="2019" name="Int. J. Syst. Evol. Microbiol.">
        <title>The Global Catalogue of Microorganisms (GCM) 10K type strain sequencing project: providing services to taxonomists for standard genome sequencing and annotation.</title>
        <authorList>
            <consortium name="The Broad Institute Genomics Platform"/>
            <consortium name="The Broad Institute Genome Sequencing Center for Infectious Disease"/>
            <person name="Wu L."/>
            <person name="Ma J."/>
        </authorList>
    </citation>
    <scope>NUCLEOTIDE SEQUENCE [LARGE SCALE GENOMIC DNA]</scope>
    <source>
        <strain evidence="4">JCM 17111</strain>
    </source>
</reference>
<name>A0ABP6YKD3_9FLAO</name>
<protein>
    <submittedName>
        <fullName evidence="3">Pseudouridine synthase</fullName>
    </submittedName>
</protein>
<keyword evidence="1" id="KW-0175">Coiled coil</keyword>
<gene>
    <name evidence="3" type="ORF">GCM10022395_36800</name>
</gene>
<accession>A0ABP6YKD3</accession>
<sequence>MHNFGDSLFHPLQNNSKHALPEAFTFPFYYEPHPLSIEAAESLQAYLESQTDFEHNFGLDAHIDGSPIGKMFGVMVVKDVEGNLGYLAAFSGKLTDSNDINGFVPAIFDTLNETGFYKKGEARLNAMNAAIVELENAPELGKATALLNDNKTISQNELQALKAEIKVEKQKRRQRREEAEKMLSIQEYESLVEELKHESISYHLRLKRLKIYWESKIQEDKAALNVLKQPIKDLKERRSELSASLQKRIHEQYKFLNAKGETKDLLAVFKTTKASVPPAGSGECAAPKLFQYAYKNKLTPVCMAEFWWGISPKSEVRKHKHFYPSCRSKCEPILGHMMEGLYVDENPIEKAVKFDWFLDIIYEDDHLLVLNKPHEFLSVPGKTLKESVLTRMQCYLPNATGPLLVHRLDMSTSGLLLVAKNEHVHKQLQRQFIERTIQKRYVALLDGLIKENRGSINLPLRVDLDNRPQQLVCYDHGKSAKTMYEVLAVENGKTRVYFYPLTGRTHQLRVHAAHIDGLEAPIVGDDLYGKKGTRLHLHAELLSFTHPITKKTLNVQCKAPF</sequence>
<dbReference type="RefSeq" id="WP_345008024.1">
    <property type="nucleotide sequence ID" value="NZ_BAABCY010000105.1"/>
</dbReference>
<dbReference type="CDD" id="cd02869">
    <property type="entry name" value="PseudoU_synth_RluA_like"/>
    <property type="match status" value="1"/>
</dbReference>
<dbReference type="InterPro" id="IPR006224">
    <property type="entry name" value="PsdUridine_synth_RluA-like_CS"/>
</dbReference>
<feature type="domain" description="Pseudouridine synthase RsuA/RluA-like" evidence="2">
    <location>
        <begin position="366"/>
        <end position="514"/>
    </location>
</feature>
<dbReference type="Gene3D" id="3.30.2350.10">
    <property type="entry name" value="Pseudouridine synthase"/>
    <property type="match status" value="1"/>
</dbReference>
<keyword evidence="4" id="KW-1185">Reference proteome</keyword>
<dbReference type="InterPro" id="IPR020103">
    <property type="entry name" value="PsdUridine_synth_cat_dom_sf"/>
</dbReference>
<dbReference type="InterPro" id="IPR050188">
    <property type="entry name" value="RluA_PseudoU_synthase"/>
</dbReference>
<comment type="caution">
    <text evidence="3">The sequence shown here is derived from an EMBL/GenBank/DDBJ whole genome shotgun (WGS) entry which is preliminary data.</text>
</comment>
<evidence type="ECO:0000256" key="1">
    <source>
        <dbReference type="SAM" id="Coils"/>
    </source>
</evidence>
<evidence type="ECO:0000313" key="4">
    <source>
        <dbReference type="Proteomes" id="UP001500954"/>
    </source>
</evidence>
<organism evidence="3 4">
    <name type="scientific">Snuella lapsa</name>
    <dbReference type="NCBI Taxonomy" id="870481"/>
    <lineage>
        <taxon>Bacteria</taxon>
        <taxon>Pseudomonadati</taxon>
        <taxon>Bacteroidota</taxon>
        <taxon>Flavobacteriia</taxon>
        <taxon>Flavobacteriales</taxon>
        <taxon>Flavobacteriaceae</taxon>
        <taxon>Snuella</taxon>
    </lineage>
</organism>
<proteinExistence type="predicted"/>
<evidence type="ECO:0000259" key="2">
    <source>
        <dbReference type="Pfam" id="PF00849"/>
    </source>
</evidence>
<dbReference type="PANTHER" id="PTHR21600">
    <property type="entry name" value="MITOCHONDRIAL RNA PSEUDOURIDINE SYNTHASE"/>
    <property type="match status" value="1"/>
</dbReference>
<dbReference type="EMBL" id="BAABCY010000105">
    <property type="protein sequence ID" value="GAA3585406.1"/>
    <property type="molecule type" value="Genomic_DNA"/>
</dbReference>
<feature type="coiled-coil region" evidence="1">
    <location>
        <begin position="117"/>
        <end position="182"/>
    </location>
</feature>
<dbReference type="PANTHER" id="PTHR21600:SF89">
    <property type="entry name" value="RIBOSOMAL LARGE SUBUNIT PSEUDOURIDINE SYNTHASE A"/>
    <property type="match status" value="1"/>
</dbReference>
<dbReference type="InterPro" id="IPR006145">
    <property type="entry name" value="PsdUridine_synth_RsuA/RluA"/>
</dbReference>
<dbReference type="Proteomes" id="UP001500954">
    <property type="component" value="Unassembled WGS sequence"/>
</dbReference>
<dbReference type="SUPFAM" id="SSF55120">
    <property type="entry name" value="Pseudouridine synthase"/>
    <property type="match status" value="1"/>
</dbReference>